<proteinExistence type="predicted"/>
<dbReference type="EMBL" id="MK500392">
    <property type="protein sequence ID" value="QBK88563.1"/>
    <property type="molecule type" value="Genomic_DNA"/>
</dbReference>
<accession>A0A481YZ82</accession>
<sequence length="109" mass="12404">MNIIVITILIVLIAVIILYKQPNVIEGLNTFNGRMAVDDQYYFDKLFDNVIYYHNTYNEDYSSGEDIGKLVKTGWQECREKCPGHCVEFGVSSHTHCFLPHGVNSIATT</sequence>
<evidence type="ECO:0000313" key="1">
    <source>
        <dbReference type="EMBL" id="QBK88563.1"/>
    </source>
</evidence>
<protein>
    <submittedName>
        <fullName evidence="1">Uncharacterized protein</fullName>
    </submittedName>
</protein>
<gene>
    <name evidence="1" type="ORF">LCMiAC01_02400</name>
</gene>
<reference evidence="1" key="1">
    <citation type="journal article" date="2019" name="MBio">
        <title>Virus Genomes from Deep Sea Sediments Expand the Ocean Megavirome and Support Independent Origins of Viral Gigantism.</title>
        <authorList>
            <person name="Backstrom D."/>
            <person name="Yutin N."/>
            <person name="Jorgensen S.L."/>
            <person name="Dharamshi J."/>
            <person name="Homa F."/>
            <person name="Zaremba-Niedwiedzka K."/>
            <person name="Spang A."/>
            <person name="Wolf Y.I."/>
            <person name="Koonin E.V."/>
            <person name="Ettema T.J."/>
        </authorList>
    </citation>
    <scope>NUCLEOTIDE SEQUENCE</scope>
</reference>
<name>A0A481YZ82_9VIRU</name>
<organism evidence="1">
    <name type="scientific">Mimivirus LCMiAC01</name>
    <dbReference type="NCBI Taxonomy" id="2506608"/>
    <lineage>
        <taxon>Viruses</taxon>
        <taxon>Varidnaviria</taxon>
        <taxon>Bamfordvirae</taxon>
        <taxon>Nucleocytoviricota</taxon>
        <taxon>Megaviricetes</taxon>
        <taxon>Imitervirales</taxon>
        <taxon>Mimiviridae</taxon>
        <taxon>Klosneuvirinae</taxon>
    </lineage>
</organism>